<dbReference type="RefSeq" id="WP_100389987.1">
    <property type="nucleotide sequence ID" value="NZ_BMZU01000001.1"/>
</dbReference>
<keyword evidence="3" id="KW-1185">Reference proteome</keyword>
<dbReference type="Pfam" id="PF13672">
    <property type="entry name" value="PP2C_2"/>
    <property type="match status" value="1"/>
</dbReference>
<dbReference type="SMART" id="SM00331">
    <property type="entry name" value="PP2C_SIG"/>
    <property type="match status" value="1"/>
</dbReference>
<dbReference type="EMBL" id="PGFH01000003">
    <property type="protein sequence ID" value="PJJ78078.1"/>
    <property type="molecule type" value="Genomic_DNA"/>
</dbReference>
<proteinExistence type="predicted"/>
<protein>
    <submittedName>
        <fullName evidence="2">Protein phosphatase</fullName>
    </submittedName>
</protein>
<dbReference type="Proteomes" id="UP000231742">
    <property type="component" value="Unassembled WGS sequence"/>
</dbReference>
<gene>
    <name evidence="2" type="ORF">CLV85_2533</name>
</gene>
<comment type="caution">
    <text evidence="2">The sequence shown here is derived from an EMBL/GenBank/DDBJ whole genome shotgun (WGS) entry which is preliminary data.</text>
</comment>
<evidence type="ECO:0000259" key="1">
    <source>
        <dbReference type="PROSITE" id="PS51746"/>
    </source>
</evidence>
<feature type="domain" description="PPM-type phosphatase" evidence="1">
    <location>
        <begin position="26"/>
        <end position="257"/>
    </location>
</feature>
<dbReference type="InterPro" id="IPR015655">
    <property type="entry name" value="PP2C"/>
</dbReference>
<dbReference type="InterPro" id="IPR001932">
    <property type="entry name" value="PPM-type_phosphatase-like_dom"/>
</dbReference>
<dbReference type="InterPro" id="IPR036457">
    <property type="entry name" value="PPM-type-like_dom_sf"/>
</dbReference>
<dbReference type="Gene3D" id="3.60.40.10">
    <property type="entry name" value="PPM-type phosphatase domain"/>
    <property type="match status" value="1"/>
</dbReference>
<organism evidence="2 3">
    <name type="scientific">Salinibacterium amurskyense</name>
    <dbReference type="NCBI Taxonomy" id="205941"/>
    <lineage>
        <taxon>Bacteria</taxon>
        <taxon>Bacillati</taxon>
        <taxon>Actinomycetota</taxon>
        <taxon>Actinomycetes</taxon>
        <taxon>Micrococcales</taxon>
        <taxon>Microbacteriaceae</taxon>
        <taxon>Salinibacterium</taxon>
    </lineage>
</organism>
<sequence>MTEIGGNNPGHTIALPGRAEQTFTFAWAAGTHTGHRRAANEDSYVARSPMFAVADGMGGHSAGDLASAAVVERLDDAITGDFLPARAVERALERATDYIGLIAQDSELGVGTTVTGVVVTEHHESASFAVFNVGDSRVYNFDAERLVQITRDHSVVQDLVEAGLISRGEADEHPDANIITRAIGFNAAPSPDFWMLPIHSGQRLLICSDGLTREVSDDKIERLMKQGFSPDETVSQLIDSALDSGGRDNITAIVIDVLKVPTAA</sequence>
<evidence type="ECO:0000313" key="3">
    <source>
        <dbReference type="Proteomes" id="UP000231742"/>
    </source>
</evidence>
<dbReference type="OrthoDB" id="9801841at2"/>
<dbReference type="PANTHER" id="PTHR47992">
    <property type="entry name" value="PROTEIN PHOSPHATASE"/>
    <property type="match status" value="1"/>
</dbReference>
<dbReference type="PROSITE" id="PS51746">
    <property type="entry name" value="PPM_2"/>
    <property type="match status" value="1"/>
</dbReference>
<reference evidence="2 3" key="1">
    <citation type="submission" date="2017-11" db="EMBL/GenBank/DDBJ databases">
        <title>Genomic Encyclopedia of Archaeal and Bacterial Type Strains, Phase II (KMG-II): From Individual Species to Whole Genera.</title>
        <authorList>
            <person name="Goeker M."/>
        </authorList>
    </citation>
    <scope>NUCLEOTIDE SEQUENCE [LARGE SCALE GENOMIC DNA]</scope>
    <source>
        <strain evidence="2 3">DSM 16400</strain>
    </source>
</reference>
<dbReference type="AlphaFoldDB" id="A0A2M9D244"/>
<accession>A0A2M9D244</accession>
<dbReference type="SUPFAM" id="SSF81606">
    <property type="entry name" value="PP2C-like"/>
    <property type="match status" value="1"/>
</dbReference>
<dbReference type="CDD" id="cd00143">
    <property type="entry name" value="PP2Cc"/>
    <property type="match status" value="1"/>
</dbReference>
<dbReference type="SMART" id="SM00332">
    <property type="entry name" value="PP2Cc"/>
    <property type="match status" value="1"/>
</dbReference>
<dbReference type="GO" id="GO:0004722">
    <property type="term" value="F:protein serine/threonine phosphatase activity"/>
    <property type="evidence" value="ECO:0007669"/>
    <property type="project" value="InterPro"/>
</dbReference>
<evidence type="ECO:0000313" key="2">
    <source>
        <dbReference type="EMBL" id="PJJ78078.1"/>
    </source>
</evidence>
<name>A0A2M9D244_9MICO</name>